<name>X0XPW5_9ZZZZ</name>
<dbReference type="AlphaFoldDB" id="X0XPW5"/>
<proteinExistence type="predicted"/>
<organism evidence="1">
    <name type="scientific">marine sediment metagenome</name>
    <dbReference type="NCBI Taxonomy" id="412755"/>
    <lineage>
        <taxon>unclassified sequences</taxon>
        <taxon>metagenomes</taxon>
        <taxon>ecological metagenomes</taxon>
    </lineage>
</organism>
<sequence>MVNKVSRINEELLPKEKKNELIQQFIEFACEYLGIDSSGLNIEISYDPTEAAKMASFGIN</sequence>
<comment type="caution">
    <text evidence="1">The sequence shown here is derived from an EMBL/GenBank/DDBJ whole genome shotgun (WGS) entry which is preliminary data.</text>
</comment>
<evidence type="ECO:0000313" key="1">
    <source>
        <dbReference type="EMBL" id="GAG45219.1"/>
    </source>
</evidence>
<accession>X0XPW5</accession>
<dbReference type="EMBL" id="BARS01050100">
    <property type="protein sequence ID" value="GAG45219.1"/>
    <property type="molecule type" value="Genomic_DNA"/>
</dbReference>
<feature type="non-terminal residue" evidence="1">
    <location>
        <position position="60"/>
    </location>
</feature>
<reference evidence="1" key="1">
    <citation type="journal article" date="2014" name="Front. Microbiol.">
        <title>High frequency of phylogenetically diverse reductive dehalogenase-homologous genes in deep subseafloor sedimentary metagenomes.</title>
        <authorList>
            <person name="Kawai M."/>
            <person name="Futagami T."/>
            <person name="Toyoda A."/>
            <person name="Takaki Y."/>
            <person name="Nishi S."/>
            <person name="Hori S."/>
            <person name="Arai W."/>
            <person name="Tsubouchi T."/>
            <person name="Morono Y."/>
            <person name="Uchiyama I."/>
            <person name="Ito T."/>
            <person name="Fujiyama A."/>
            <person name="Inagaki F."/>
            <person name="Takami H."/>
        </authorList>
    </citation>
    <scope>NUCLEOTIDE SEQUENCE</scope>
    <source>
        <strain evidence="1">Expedition CK06-06</strain>
    </source>
</reference>
<gene>
    <name evidence="1" type="ORF">S01H1_74854</name>
</gene>
<protein>
    <submittedName>
        <fullName evidence="1">Uncharacterized protein</fullName>
    </submittedName>
</protein>